<comment type="caution">
    <text evidence="10">The sequence shown here is derived from an EMBL/GenBank/DDBJ whole genome shotgun (WGS) entry which is preliminary data.</text>
</comment>
<dbReference type="PANTHER" id="PTHR43357:SF4">
    <property type="entry name" value="INNER MEMBRANE ABC TRANSPORTER PERMEASE PROTEIN YDCV"/>
    <property type="match status" value="1"/>
</dbReference>
<keyword evidence="2 8" id="KW-0813">Transport</keyword>
<feature type="transmembrane region" description="Helical" evidence="8">
    <location>
        <begin position="142"/>
        <end position="162"/>
    </location>
</feature>
<dbReference type="InterPro" id="IPR000515">
    <property type="entry name" value="MetI-like"/>
</dbReference>
<comment type="subcellular location">
    <subcellularLocation>
        <location evidence="1">Cell inner membrane</location>
        <topology evidence="1">Multi-pass membrane protein</topology>
    </subcellularLocation>
    <subcellularLocation>
        <location evidence="8">Cell membrane</location>
        <topology evidence="8">Multi-pass membrane protein</topology>
    </subcellularLocation>
</comment>
<accession>A0ABU4YCJ6</accession>
<keyword evidence="4" id="KW-0997">Cell inner membrane</keyword>
<dbReference type="Gene3D" id="1.10.3720.10">
    <property type="entry name" value="MetI-like"/>
    <property type="match status" value="1"/>
</dbReference>
<evidence type="ECO:0000313" key="10">
    <source>
        <dbReference type="EMBL" id="MDX8484652.1"/>
    </source>
</evidence>
<evidence type="ECO:0000256" key="2">
    <source>
        <dbReference type="ARBA" id="ARBA00022448"/>
    </source>
</evidence>
<keyword evidence="7 8" id="KW-0472">Membrane</keyword>
<dbReference type="CDD" id="cd06261">
    <property type="entry name" value="TM_PBP2"/>
    <property type="match status" value="1"/>
</dbReference>
<dbReference type="PROSITE" id="PS50928">
    <property type="entry name" value="ABC_TM1"/>
    <property type="match status" value="1"/>
</dbReference>
<evidence type="ECO:0000256" key="1">
    <source>
        <dbReference type="ARBA" id="ARBA00004429"/>
    </source>
</evidence>
<dbReference type="RefSeq" id="WP_320294517.1">
    <property type="nucleotide sequence ID" value="NZ_JAVIIU010000003.1"/>
</dbReference>
<feature type="transmembrane region" description="Helical" evidence="8">
    <location>
        <begin position="240"/>
        <end position="262"/>
    </location>
</feature>
<organism evidence="10 11">
    <name type="scientific">Mesorhizobium humile</name>
    <dbReference type="NCBI Taxonomy" id="3072313"/>
    <lineage>
        <taxon>Bacteria</taxon>
        <taxon>Pseudomonadati</taxon>
        <taxon>Pseudomonadota</taxon>
        <taxon>Alphaproteobacteria</taxon>
        <taxon>Hyphomicrobiales</taxon>
        <taxon>Phyllobacteriaceae</taxon>
        <taxon>Mesorhizobium</taxon>
    </lineage>
</organism>
<feature type="domain" description="ABC transmembrane type-1" evidence="9">
    <location>
        <begin position="71"/>
        <end position="259"/>
    </location>
</feature>
<dbReference type="PANTHER" id="PTHR43357">
    <property type="entry name" value="INNER MEMBRANE ABC TRANSPORTER PERMEASE PROTEIN YDCV"/>
    <property type="match status" value="1"/>
</dbReference>
<keyword evidence="5 8" id="KW-0812">Transmembrane</keyword>
<evidence type="ECO:0000256" key="4">
    <source>
        <dbReference type="ARBA" id="ARBA00022519"/>
    </source>
</evidence>
<dbReference type="EMBL" id="JAVIIV010000003">
    <property type="protein sequence ID" value="MDX8484652.1"/>
    <property type="molecule type" value="Genomic_DNA"/>
</dbReference>
<keyword evidence="11" id="KW-1185">Reference proteome</keyword>
<evidence type="ECO:0000259" key="9">
    <source>
        <dbReference type="PROSITE" id="PS50928"/>
    </source>
</evidence>
<evidence type="ECO:0000256" key="3">
    <source>
        <dbReference type="ARBA" id="ARBA00022475"/>
    </source>
</evidence>
<evidence type="ECO:0000313" key="11">
    <source>
        <dbReference type="Proteomes" id="UP001280156"/>
    </source>
</evidence>
<dbReference type="Pfam" id="PF00528">
    <property type="entry name" value="BPD_transp_1"/>
    <property type="match status" value="1"/>
</dbReference>
<keyword evidence="3" id="KW-1003">Cell membrane</keyword>
<protein>
    <submittedName>
        <fullName evidence="10">ABC transporter permease</fullName>
    </submittedName>
</protein>
<proteinExistence type="inferred from homology"/>
<feature type="transmembrane region" description="Helical" evidence="8">
    <location>
        <begin position="75"/>
        <end position="97"/>
    </location>
</feature>
<keyword evidence="6 8" id="KW-1133">Transmembrane helix</keyword>
<evidence type="ECO:0000256" key="5">
    <source>
        <dbReference type="ARBA" id="ARBA00022692"/>
    </source>
</evidence>
<gene>
    <name evidence="10" type="ORF">RFM52_05585</name>
</gene>
<feature type="transmembrane region" description="Helical" evidence="8">
    <location>
        <begin position="109"/>
        <end position="130"/>
    </location>
</feature>
<name>A0ABU4YCJ6_9HYPH</name>
<comment type="similarity">
    <text evidence="8">Belongs to the binding-protein-dependent transport system permease family.</text>
</comment>
<reference evidence="10 11" key="1">
    <citation type="submission" date="2023-08" db="EMBL/GenBank/DDBJ databases">
        <title>Implementing the SeqCode for naming new Mesorhizobium species isolated from Vachellia karroo root nodules.</title>
        <authorList>
            <person name="Van Lill M."/>
        </authorList>
    </citation>
    <scope>NUCLEOTIDE SEQUENCE [LARGE SCALE GENOMIC DNA]</scope>
    <source>
        <strain evidence="10 11">VK2B</strain>
    </source>
</reference>
<feature type="transmembrane region" description="Helical" evidence="8">
    <location>
        <begin position="12"/>
        <end position="40"/>
    </location>
</feature>
<evidence type="ECO:0000256" key="6">
    <source>
        <dbReference type="ARBA" id="ARBA00022989"/>
    </source>
</evidence>
<dbReference type="SUPFAM" id="SSF161098">
    <property type="entry name" value="MetI-like"/>
    <property type="match status" value="1"/>
</dbReference>
<evidence type="ECO:0000256" key="8">
    <source>
        <dbReference type="RuleBase" id="RU363032"/>
    </source>
</evidence>
<dbReference type="Proteomes" id="UP001280156">
    <property type="component" value="Unassembled WGS sequence"/>
</dbReference>
<evidence type="ECO:0000256" key="7">
    <source>
        <dbReference type="ARBA" id="ARBA00023136"/>
    </source>
</evidence>
<dbReference type="InterPro" id="IPR035906">
    <property type="entry name" value="MetI-like_sf"/>
</dbReference>
<sequence length="271" mass="28378">MSGIRQTPAGRFGHFGLGLTAALVLAFLMAPLIVIVLFSFKDSGDFAFPITGWSLKWYRTFFTTQTWMEALKNSLILAVSTTLLATPLGTMAALGLAAPQLPGRRLISAFLLIPMIAPVVIVGIGMYFVFSMAGLTATLPGLILGHTSLAVPFVVVTVSAALTGLDRRLLWAAASMGAPPFLAFRKVTLPAILPGVASGALFAFATSLDEVVVTMFLAGPGQRTLPREMFTIARDTLTPTIAAAATVLIAASIVLLIASNALSRPGTSSAR</sequence>